<evidence type="ECO:0000256" key="7">
    <source>
        <dbReference type="ARBA" id="ARBA00023186"/>
    </source>
</evidence>
<keyword evidence="8 12" id="KW-0413">Isomerase</keyword>
<proteinExistence type="inferred from homology"/>
<dbReference type="InterPro" id="IPR000297">
    <property type="entry name" value="PPIase_PpiC"/>
</dbReference>
<evidence type="ECO:0000256" key="10">
    <source>
        <dbReference type="ARBA" id="ARBA00040743"/>
    </source>
</evidence>
<dbReference type="PANTHER" id="PTHR47529">
    <property type="entry name" value="PEPTIDYL-PROLYL CIS-TRANS ISOMERASE D"/>
    <property type="match status" value="1"/>
</dbReference>
<dbReference type="InterPro" id="IPR046357">
    <property type="entry name" value="PPIase_dom_sf"/>
</dbReference>
<dbReference type="Gene3D" id="1.10.4030.10">
    <property type="entry name" value="Porin chaperone SurA, peptide-binding domain"/>
    <property type="match status" value="1"/>
</dbReference>
<dbReference type="Proteomes" id="UP000541136">
    <property type="component" value="Unassembled WGS sequence"/>
</dbReference>
<keyword evidence="4 13" id="KW-0812">Transmembrane</keyword>
<dbReference type="SUPFAM" id="SSF109998">
    <property type="entry name" value="Triger factor/SurA peptide-binding domain-like"/>
    <property type="match status" value="1"/>
</dbReference>
<evidence type="ECO:0000256" key="9">
    <source>
        <dbReference type="ARBA" id="ARBA00038408"/>
    </source>
</evidence>
<evidence type="ECO:0000256" key="11">
    <source>
        <dbReference type="ARBA" id="ARBA00042775"/>
    </source>
</evidence>
<evidence type="ECO:0000256" key="13">
    <source>
        <dbReference type="SAM" id="Phobius"/>
    </source>
</evidence>
<dbReference type="RefSeq" id="WP_151024304.1">
    <property type="nucleotide sequence ID" value="NZ_JACHIB010000008.1"/>
</dbReference>
<dbReference type="PROSITE" id="PS01096">
    <property type="entry name" value="PPIC_PPIASE_1"/>
    <property type="match status" value="1"/>
</dbReference>
<evidence type="ECO:0000256" key="4">
    <source>
        <dbReference type="ARBA" id="ARBA00022692"/>
    </source>
</evidence>
<dbReference type="GO" id="GO:0005886">
    <property type="term" value="C:plasma membrane"/>
    <property type="evidence" value="ECO:0007669"/>
    <property type="project" value="UniProtKB-SubCell"/>
</dbReference>
<evidence type="ECO:0000256" key="2">
    <source>
        <dbReference type="ARBA" id="ARBA00022475"/>
    </source>
</evidence>
<sequence length="652" mass="70478">MFDFIRTHQRLMQLILLILVVPSFVFLGISGYSFVTADPALVEIGRAAVSRDEFVQAQRNQLQQMQESSQGRFDPALLDNPQARQALLDQLVDRKLQIAVATENHFSVSDGALRRAIAAMPQLQVDGQFSPDRYHEVLASYGLTPRDFEAGQRAELALDRVLGPVRDTAGLPAPVLDGLKRALTEERTIRLRVFKAEDHAKDVQVSDQDIQAWYDGHQDALRLPEQVSADYLVLDEAAALASVPAIEEAQLRDYYEQNKARYVVPARVSVSHILIKLPAGASDEVAKTALAKAEDIVARVRAEPAGFAELARKESQDAGTARDGGRLGWIQRGTLPLAMEQAVFALKQGEVSEPVKGPDGYHIFMADEVQPEQGESFEQARAKVEDEVRRQLAADRYADMATKLTSLVYDNPSSLEPAAKELGLQVRQAGGIARDRLLSADEAGPGAASASGDSAILGDVRVRQALFSAQVFTDKQNSGVIEISPDTMAVVRVREATPAHVPPLDQVRDHIRAQLTGERARAAAVAEGEKTLAELRAQPSAEGFGEPATVSRLDPAGLSKDVLDAAFAVEADKTLPAFGGVALAHAYAIVQVDKVQPGTTDAPALDGLGQQMARVWGGVEQQAVLAELRQQLGVKVTDEGRRLIEQGDGGSN</sequence>
<evidence type="ECO:0000256" key="5">
    <source>
        <dbReference type="ARBA" id="ARBA00022989"/>
    </source>
</evidence>
<keyword evidence="3" id="KW-0997">Cell inner membrane</keyword>
<dbReference type="Pfam" id="PF00639">
    <property type="entry name" value="Rotamase"/>
    <property type="match status" value="1"/>
</dbReference>
<feature type="domain" description="PpiC" evidence="14">
    <location>
        <begin position="265"/>
        <end position="368"/>
    </location>
</feature>
<dbReference type="PANTHER" id="PTHR47529:SF1">
    <property type="entry name" value="PERIPLASMIC CHAPERONE PPID"/>
    <property type="match status" value="1"/>
</dbReference>
<comment type="caution">
    <text evidence="15">The sequence shown here is derived from an EMBL/GenBank/DDBJ whole genome shotgun (WGS) entry which is preliminary data.</text>
</comment>
<keyword evidence="7" id="KW-0143">Chaperone</keyword>
<evidence type="ECO:0000259" key="14">
    <source>
        <dbReference type="PROSITE" id="PS50198"/>
    </source>
</evidence>
<evidence type="ECO:0000256" key="6">
    <source>
        <dbReference type="ARBA" id="ARBA00023136"/>
    </source>
</evidence>
<feature type="transmembrane region" description="Helical" evidence="13">
    <location>
        <begin position="12"/>
        <end position="35"/>
    </location>
</feature>
<dbReference type="GO" id="GO:0003755">
    <property type="term" value="F:peptidyl-prolyl cis-trans isomerase activity"/>
    <property type="evidence" value="ECO:0007669"/>
    <property type="project" value="UniProtKB-KW"/>
</dbReference>
<gene>
    <name evidence="15" type="ORF">HNR28_001684</name>
</gene>
<evidence type="ECO:0000256" key="12">
    <source>
        <dbReference type="PROSITE-ProRule" id="PRU00278"/>
    </source>
</evidence>
<accession>A0A7W9WPB7</accession>
<keyword evidence="2" id="KW-1003">Cell membrane</keyword>
<dbReference type="AlphaFoldDB" id="A0A7W9WPB7"/>
<dbReference type="PROSITE" id="PS50198">
    <property type="entry name" value="PPIC_PPIASE_2"/>
    <property type="match status" value="1"/>
</dbReference>
<keyword evidence="5 13" id="KW-1133">Transmembrane helix</keyword>
<evidence type="ECO:0000256" key="8">
    <source>
        <dbReference type="ARBA" id="ARBA00023235"/>
    </source>
</evidence>
<name>A0A7W9WPB7_CASDE</name>
<dbReference type="InterPro" id="IPR052029">
    <property type="entry name" value="PpiD_chaperone"/>
</dbReference>
<dbReference type="EMBL" id="JACHIB010000008">
    <property type="protein sequence ID" value="MBB6083645.1"/>
    <property type="molecule type" value="Genomic_DNA"/>
</dbReference>
<keyword evidence="6 13" id="KW-0472">Membrane</keyword>
<dbReference type="SUPFAM" id="SSF54534">
    <property type="entry name" value="FKBP-like"/>
    <property type="match status" value="1"/>
</dbReference>
<dbReference type="Pfam" id="PF13624">
    <property type="entry name" value="SurA_N_3"/>
    <property type="match status" value="1"/>
</dbReference>
<dbReference type="InterPro" id="IPR027304">
    <property type="entry name" value="Trigger_fact/SurA_dom_sf"/>
</dbReference>
<evidence type="ECO:0000256" key="3">
    <source>
        <dbReference type="ARBA" id="ARBA00022519"/>
    </source>
</evidence>
<dbReference type="InterPro" id="IPR023058">
    <property type="entry name" value="PPIase_PpiC_CS"/>
</dbReference>
<keyword evidence="12" id="KW-0697">Rotamase</keyword>
<protein>
    <recommendedName>
        <fullName evidence="10">Periplasmic chaperone PpiD</fullName>
    </recommendedName>
    <alternativeName>
        <fullName evidence="11">Periplasmic folding chaperone</fullName>
    </alternativeName>
</protein>
<comment type="subcellular location">
    <subcellularLocation>
        <location evidence="1">Cell inner membrane</location>
        <topology evidence="1">Single-pass type II membrane protein</topology>
        <orientation evidence="1">Periplasmic side</orientation>
    </subcellularLocation>
</comment>
<evidence type="ECO:0000313" key="15">
    <source>
        <dbReference type="EMBL" id="MBB6083645.1"/>
    </source>
</evidence>
<comment type="similarity">
    <text evidence="9">Belongs to the PpiD chaperone family.</text>
</comment>
<evidence type="ECO:0000256" key="1">
    <source>
        <dbReference type="ARBA" id="ARBA00004382"/>
    </source>
</evidence>
<organism evidence="15 16">
    <name type="scientific">Castellaniella defragrans</name>
    <name type="common">Alcaligenes defragrans</name>
    <dbReference type="NCBI Taxonomy" id="75697"/>
    <lineage>
        <taxon>Bacteria</taxon>
        <taxon>Pseudomonadati</taxon>
        <taxon>Pseudomonadota</taxon>
        <taxon>Betaproteobacteria</taxon>
        <taxon>Burkholderiales</taxon>
        <taxon>Alcaligenaceae</taxon>
        <taxon>Castellaniella</taxon>
    </lineage>
</organism>
<evidence type="ECO:0000313" key="16">
    <source>
        <dbReference type="Proteomes" id="UP000541136"/>
    </source>
</evidence>
<dbReference type="Gene3D" id="3.10.50.40">
    <property type="match status" value="1"/>
</dbReference>
<reference evidence="15 16" key="1">
    <citation type="submission" date="2020-08" db="EMBL/GenBank/DDBJ databases">
        <title>Genomic Encyclopedia of Type Strains, Phase IV (KMG-IV): sequencing the most valuable type-strain genomes for metagenomic binning, comparative biology and taxonomic classification.</title>
        <authorList>
            <person name="Goeker M."/>
        </authorList>
    </citation>
    <scope>NUCLEOTIDE SEQUENCE [LARGE SCALE GENOMIC DNA]</scope>
    <source>
        <strain evidence="15 16">DSM 12141</strain>
    </source>
</reference>